<accession>A0AA38UMD6</accession>
<dbReference type="AlphaFoldDB" id="A0AA38UMD6"/>
<dbReference type="Proteomes" id="UP001163850">
    <property type="component" value="Unassembled WGS sequence"/>
</dbReference>
<reference evidence="1" key="1">
    <citation type="submission" date="2022-08" db="EMBL/GenBank/DDBJ databases">
        <authorList>
            <consortium name="DOE Joint Genome Institute"/>
            <person name="Min B."/>
            <person name="Riley R."/>
            <person name="Sierra-Patev S."/>
            <person name="Naranjo-Ortiz M."/>
            <person name="Looney B."/>
            <person name="Konkel Z."/>
            <person name="Slot J.C."/>
            <person name="Sakamoto Y."/>
            <person name="Steenwyk J.L."/>
            <person name="Rokas A."/>
            <person name="Carro J."/>
            <person name="Camarero S."/>
            <person name="Ferreira P."/>
            <person name="Molpeceres G."/>
            <person name="Ruiz-Duenas F.J."/>
            <person name="Serrano A."/>
            <person name="Henrissat B."/>
            <person name="Drula E."/>
            <person name="Hughes K.W."/>
            <person name="Mata J.L."/>
            <person name="Ishikawa N.K."/>
            <person name="Vargas-Isla R."/>
            <person name="Ushijima S."/>
            <person name="Smith C.A."/>
            <person name="Ahrendt S."/>
            <person name="Andreopoulos W."/>
            <person name="He G."/>
            <person name="Labutti K."/>
            <person name="Lipzen A."/>
            <person name="Ng V."/>
            <person name="Sandor L."/>
            <person name="Barry K."/>
            <person name="Martinez A.T."/>
            <person name="Xiao Y."/>
            <person name="Gibbons J.G."/>
            <person name="Terashima K."/>
            <person name="Hibbett D.S."/>
            <person name="Grigoriev I.V."/>
        </authorList>
    </citation>
    <scope>NUCLEOTIDE SEQUENCE</scope>
    <source>
        <strain evidence="1">TFB7829</strain>
    </source>
</reference>
<evidence type="ECO:0000313" key="2">
    <source>
        <dbReference type="Proteomes" id="UP001163850"/>
    </source>
</evidence>
<dbReference type="EMBL" id="MU802908">
    <property type="protein sequence ID" value="KAJ3978626.1"/>
    <property type="molecule type" value="Genomic_DNA"/>
</dbReference>
<comment type="caution">
    <text evidence="1">The sequence shown here is derived from an EMBL/GenBank/DDBJ whole genome shotgun (WGS) entry which is preliminary data.</text>
</comment>
<protein>
    <submittedName>
        <fullName evidence="1">Uncharacterized protein</fullName>
    </submittedName>
</protein>
<organism evidence="1 2">
    <name type="scientific">Lentinula detonsa</name>
    <dbReference type="NCBI Taxonomy" id="2804962"/>
    <lineage>
        <taxon>Eukaryota</taxon>
        <taxon>Fungi</taxon>
        <taxon>Dikarya</taxon>
        <taxon>Basidiomycota</taxon>
        <taxon>Agaricomycotina</taxon>
        <taxon>Agaricomycetes</taxon>
        <taxon>Agaricomycetidae</taxon>
        <taxon>Agaricales</taxon>
        <taxon>Marasmiineae</taxon>
        <taxon>Omphalotaceae</taxon>
        <taxon>Lentinula</taxon>
    </lineage>
</organism>
<gene>
    <name evidence="1" type="ORF">F5890DRAFT_1479201</name>
</gene>
<name>A0AA38UMD6_9AGAR</name>
<evidence type="ECO:0000313" key="1">
    <source>
        <dbReference type="EMBL" id="KAJ3978626.1"/>
    </source>
</evidence>
<proteinExistence type="predicted"/>
<sequence length="388" mass="43580">MSVFEPTTVLAILQSLQPPAERKKFVKDWKANVDSRVTSWTTNRKKSNQSIVPEQLVFEANVVAYVTHLSSLVSTKKKGAPLGRLPDSVPIYGPRFSPPTLNNVLKRDPSGASITPALLYIKPVNVVHPFYYPTEMNKCPRCHSVDFKWNGWTGDGSCDVHGVAFEETAIGTQLRCHTCKHNKDDNGNPMPHCFATTSNLFWDQVPHWELPRDLPHFRYQCALTRELYNLIIETRISGTSAGLAEHIKQLHLLEYQKRILEYLKYFQLCPTSSLTPPILELFSDRINESGYNDTLVSDQIITAVLLQFSATRQEESGTFMKSLTGRVLSLDATFRAASKATISDSSKTRGTMITGGILSVINELSETLAWRYCHTQSTDEISELLLAL</sequence>